<feature type="domain" description="DUF6596" evidence="6">
    <location>
        <begin position="130"/>
        <end position="228"/>
    </location>
</feature>
<dbReference type="Gene3D" id="1.25.40.10">
    <property type="entry name" value="Tetratricopeptide repeat domain"/>
    <property type="match status" value="1"/>
</dbReference>
<dbReference type="SUPFAM" id="SSF88659">
    <property type="entry name" value="Sigma3 and sigma4 domains of RNA polymerase sigma factors"/>
    <property type="match status" value="1"/>
</dbReference>
<feature type="domain" description="RNA polymerase sigma factor 70 region 4 type 2" evidence="5">
    <location>
        <begin position="61"/>
        <end position="112"/>
    </location>
</feature>
<dbReference type="Pfam" id="PF08281">
    <property type="entry name" value="Sigma70_r4_2"/>
    <property type="match status" value="1"/>
</dbReference>
<keyword evidence="4" id="KW-0804">Transcription</keyword>
<dbReference type="InterPro" id="IPR046531">
    <property type="entry name" value="DUF6596"/>
</dbReference>
<gene>
    <name evidence="7" type="ORF">GCM10009827_113060</name>
</gene>
<name>A0ABN2D8P3_9ACTN</name>
<comment type="caution">
    <text evidence="7">The sequence shown here is derived from an EMBL/GenBank/DDBJ whole genome shotgun (WGS) entry which is preliminary data.</text>
</comment>
<keyword evidence="3" id="KW-0731">Sigma factor</keyword>
<accession>A0ABN2D8P3</accession>
<dbReference type="Pfam" id="PF20239">
    <property type="entry name" value="DUF6596"/>
    <property type="match status" value="1"/>
</dbReference>
<evidence type="ECO:0000256" key="3">
    <source>
        <dbReference type="ARBA" id="ARBA00023082"/>
    </source>
</evidence>
<comment type="similarity">
    <text evidence="1">Belongs to the sigma-70 factor family. ECF subfamily.</text>
</comment>
<dbReference type="InterPro" id="IPR011990">
    <property type="entry name" value="TPR-like_helical_dom_sf"/>
</dbReference>
<reference evidence="7 8" key="1">
    <citation type="journal article" date="2019" name="Int. J. Syst. Evol. Microbiol.">
        <title>The Global Catalogue of Microorganisms (GCM) 10K type strain sequencing project: providing services to taxonomists for standard genome sequencing and annotation.</title>
        <authorList>
            <consortium name="The Broad Institute Genomics Platform"/>
            <consortium name="The Broad Institute Genome Sequencing Center for Infectious Disease"/>
            <person name="Wu L."/>
            <person name="Ma J."/>
        </authorList>
    </citation>
    <scope>NUCLEOTIDE SEQUENCE [LARGE SCALE GENOMIC DNA]</scope>
    <source>
        <strain evidence="7 8">JCM 15933</strain>
    </source>
</reference>
<dbReference type="SUPFAM" id="SSF48452">
    <property type="entry name" value="TPR-like"/>
    <property type="match status" value="1"/>
</dbReference>
<protein>
    <submittedName>
        <fullName evidence="7">Sigma-70 family RNA polymerase sigma factor</fullName>
    </submittedName>
</protein>
<evidence type="ECO:0000256" key="2">
    <source>
        <dbReference type="ARBA" id="ARBA00023015"/>
    </source>
</evidence>
<dbReference type="EMBL" id="BAAAQD010000048">
    <property type="protein sequence ID" value="GAA1572440.1"/>
    <property type="molecule type" value="Genomic_DNA"/>
</dbReference>
<keyword evidence="2" id="KW-0805">Transcription regulation</keyword>
<dbReference type="Proteomes" id="UP001501470">
    <property type="component" value="Unassembled WGS sequence"/>
</dbReference>
<evidence type="ECO:0000313" key="7">
    <source>
        <dbReference type="EMBL" id="GAA1572440.1"/>
    </source>
</evidence>
<dbReference type="InterPro" id="IPR036388">
    <property type="entry name" value="WH-like_DNA-bd_sf"/>
</dbReference>
<dbReference type="Gene3D" id="1.10.10.10">
    <property type="entry name" value="Winged helix-like DNA-binding domain superfamily/Winged helix DNA-binding domain"/>
    <property type="match status" value="1"/>
</dbReference>
<dbReference type="InterPro" id="IPR013324">
    <property type="entry name" value="RNA_pol_sigma_r3/r4-like"/>
</dbReference>
<dbReference type="PANTHER" id="PTHR47756:SF2">
    <property type="entry name" value="BLL6612 PROTEIN"/>
    <property type="match status" value="1"/>
</dbReference>
<evidence type="ECO:0000256" key="1">
    <source>
        <dbReference type="ARBA" id="ARBA00010641"/>
    </source>
</evidence>
<evidence type="ECO:0000259" key="6">
    <source>
        <dbReference type="Pfam" id="PF20239"/>
    </source>
</evidence>
<proteinExistence type="inferred from homology"/>
<sequence length="361" mass="38873">MPANPAGWLMTAAWRRALDRVRREEADRERLPLLVVDAPGTGTVTGAGVGDEVGDERLRLLFACCHPALAPDARTALMLRFGAGLTTAEIARLCLVPEPTMAARLTRAKKKIAQAGIPLRAPAPADLAGRLDGLLTAVYLLFSEGYRATGGPALLRPRLAQEAIRLGYELGLLLPDEPEPVALLALMVLQHARRDARVDGDGHLVRLAEQDRSRWHPTELRHGCELLAFVRDDGSSGRYALEALIAAEHAKAVTAAGTDWARIAGLYERLEARTGSPVVRLNRAVAVAEAGDSALALALTEEAAERLPGHHLVPAVRAELLQRLGRSGEAGAAWEASLRLVRTEPERQYLLRRAAAPAPRS</sequence>
<evidence type="ECO:0000256" key="4">
    <source>
        <dbReference type="ARBA" id="ARBA00023163"/>
    </source>
</evidence>
<keyword evidence="8" id="KW-1185">Reference proteome</keyword>
<dbReference type="PANTHER" id="PTHR47756">
    <property type="entry name" value="BLL6612 PROTEIN-RELATED"/>
    <property type="match status" value="1"/>
</dbReference>
<evidence type="ECO:0000259" key="5">
    <source>
        <dbReference type="Pfam" id="PF08281"/>
    </source>
</evidence>
<dbReference type="InterPro" id="IPR013249">
    <property type="entry name" value="RNA_pol_sigma70_r4_t2"/>
</dbReference>
<organism evidence="7 8">
    <name type="scientific">Dactylosporangium maewongense</name>
    <dbReference type="NCBI Taxonomy" id="634393"/>
    <lineage>
        <taxon>Bacteria</taxon>
        <taxon>Bacillati</taxon>
        <taxon>Actinomycetota</taxon>
        <taxon>Actinomycetes</taxon>
        <taxon>Micromonosporales</taxon>
        <taxon>Micromonosporaceae</taxon>
        <taxon>Dactylosporangium</taxon>
    </lineage>
</organism>
<evidence type="ECO:0000313" key="8">
    <source>
        <dbReference type="Proteomes" id="UP001501470"/>
    </source>
</evidence>